<dbReference type="Proteomes" id="UP000235371">
    <property type="component" value="Unassembled WGS sequence"/>
</dbReference>
<keyword evidence="2" id="KW-0408">Iron</keyword>
<dbReference type="PANTHER" id="PTHR47990">
    <property type="entry name" value="2-OXOGLUTARATE (2OG) AND FE(II)-DEPENDENT OXYGENASE SUPERFAMILY PROTEIN-RELATED"/>
    <property type="match status" value="1"/>
</dbReference>
<dbReference type="OrthoDB" id="288590at2759"/>
<evidence type="ECO:0000256" key="2">
    <source>
        <dbReference type="RuleBase" id="RU003682"/>
    </source>
</evidence>
<evidence type="ECO:0000256" key="1">
    <source>
        <dbReference type="ARBA" id="ARBA00008056"/>
    </source>
</evidence>
<evidence type="ECO:0000313" key="5">
    <source>
        <dbReference type="Proteomes" id="UP000235371"/>
    </source>
</evidence>
<dbReference type="RefSeq" id="XP_024734800.1">
    <property type="nucleotide sequence ID" value="XM_024878262.1"/>
</dbReference>
<name>A0A2J6T4G7_9HELO</name>
<dbReference type="PROSITE" id="PS51471">
    <property type="entry name" value="FE2OG_OXY"/>
    <property type="match status" value="1"/>
</dbReference>
<keyword evidence="5" id="KW-1185">Reference proteome</keyword>
<dbReference type="GO" id="GO:0046872">
    <property type="term" value="F:metal ion binding"/>
    <property type="evidence" value="ECO:0007669"/>
    <property type="project" value="UniProtKB-KW"/>
</dbReference>
<organism evidence="4 5">
    <name type="scientific">Hyaloscypha bicolor E</name>
    <dbReference type="NCBI Taxonomy" id="1095630"/>
    <lineage>
        <taxon>Eukaryota</taxon>
        <taxon>Fungi</taxon>
        <taxon>Dikarya</taxon>
        <taxon>Ascomycota</taxon>
        <taxon>Pezizomycotina</taxon>
        <taxon>Leotiomycetes</taxon>
        <taxon>Helotiales</taxon>
        <taxon>Hyaloscyphaceae</taxon>
        <taxon>Hyaloscypha</taxon>
        <taxon>Hyaloscypha bicolor</taxon>
    </lineage>
</organism>
<dbReference type="InterPro" id="IPR050231">
    <property type="entry name" value="Iron_ascorbate_oxido_reductase"/>
</dbReference>
<dbReference type="InterPro" id="IPR044861">
    <property type="entry name" value="IPNS-like_FE2OG_OXY"/>
</dbReference>
<dbReference type="AlphaFoldDB" id="A0A2J6T4G7"/>
<evidence type="ECO:0000259" key="3">
    <source>
        <dbReference type="PROSITE" id="PS51471"/>
    </source>
</evidence>
<dbReference type="Pfam" id="PF03171">
    <property type="entry name" value="2OG-FeII_Oxy"/>
    <property type="match status" value="1"/>
</dbReference>
<dbReference type="InterPro" id="IPR005123">
    <property type="entry name" value="Oxoglu/Fe-dep_dioxygenase_dom"/>
</dbReference>
<protein>
    <submittedName>
        <fullName evidence="4">Putative oxidoreductase</fullName>
    </submittedName>
</protein>
<proteinExistence type="inferred from homology"/>
<dbReference type="InterPro" id="IPR027443">
    <property type="entry name" value="IPNS-like_sf"/>
</dbReference>
<dbReference type="InterPro" id="IPR026992">
    <property type="entry name" value="DIOX_N"/>
</dbReference>
<dbReference type="FunFam" id="2.60.120.330:FF:000045">
    <property type="entry name" value="Oxidoreductase, 2OG-Fe(II) oxygenase family, putative"/>
    <property type="match status" value="1"/>
</dbReference>
<dbReference type="Gene3D" id="2.60.120.330">
    <property type="entry name" value="B-lactam Antibiotic, Isopenicillin N Synthase, Chain"/>
    <property type="match status" value="1"/>
</dbReference>
<dbReference type="EMBL" id="KZ613843">
    <property type="protein sequence ID" value="PMD57896.1"/>
    <property type="molecule type" value="Genomic_DNA"/>
</dbReference>
<keyword evidence="2" id="KW-0560">Oxidoreductase</keyword>
<gene>
    <name evidence="4" type="ORF">K444DRAFT_592710</name>
</gene>
<accession>A0A2J6T4G7</accession>
<evidence type="ECO:0000313" key="4">
    <source>
        <dbReference type="EMBL" id="PMD57896.1"/>
    </source>
</evidence>
<dbReference type="Pfam" id="PF14226">
    <property type="entry name" value="DIOX_N"/>
    <property type="match status" value="1"/>
</dbReference>
<dbReference type="SUPFAM" id="SSF51197">
    <property type="entry name" value="Clavaminate synthase-like"/>
    <property type="match status" value="1"/>
</dbReference>
<comment type="similarity">
    <text evidence="1 2">Belongs to the iron/ascorbate-dependent oxidoreductase family.</text>
</comment>
<feature type="domain" description="Fe2OG dioxygenase" evidence="3">
    <location>
        <begin position="201"/>
        <end position="312"/>
    </location>
</feature>
<dbReference type="GO" id="GO:0016491">
    <property type="term" value="F:oxidoreductase activity"/>
    <property type="evidence" value="ECO:0007669"/>
    <property type="project" value="UniProtKB-KW"/>
</dbReference>
<keyword evidence="2" id="KW-0479">Metal-binding</keyword>
<sequence length="372" mass="41961">MTTETITNTHASLYQESEDFSFPTLPPFPADIPTAPLLRLSLSSLRSSSEESGRFFTASKELGFFYLDLRNDPLGEELLSQSSRFFDLAPKFYKLGREELSKYDYKNVGSYMGYKGFGSAVVDEKGNLDRNEFYNIPKDDFFGISEKPFTHPDILYQNTDLIKSYINNSHALITLLLNHLNTHLQLPEGTLQSLHRLNEPSGDQIRIIKSPPQPPSDQHTALGKHTDFGSLTLLFNQLGGLQILPPPSLTPAGKEPEWTYVKPLRGHCIINLGDAMTKFTGGLLRSNIHRVVSPPGEQAEETRYSVVYFSRPEDEVVLKRLEGGVIPNGQDDGEAMNSKEWIKLQALRLRKVGVEKSEEERRRLWEETGRGS</sequence>
<dbReference type="GO" id="GO:0044283">
    <property type="term" value="P:small molecule biosynthetic process"/>
    <property type="evidence" value="ECO:0007669"/>
    <property type="project" value="UniProtKB-ARBA"/>
</dbReference>
<dbReference type="GeneID" id="36586339"/>
<dbReference type="InParanoid" id="A0A2J6T4G7"/>
<reference evidence="4 5" key="1">
    <citation type="submission" date="2016-04" db="EMBL/GenBank/DDBJ databases">
        <title>A degradative enzymes factory behind the ericoid mycorrhizal symbiosis.</title>
        <authorList>
            <consortium name="DOE Joint Genome Institute"/>
            <person name="Martino E."/>
            <person name="Morin E."/>
            <person name="Grelet G."/>
            <person name="Kuo A."/>
            <person name="Kohler A."/>
            <person name="Daghino S."/>
            <person name="Barry K."/>
            <person name="Choi C."/>
            <person name="Cichocki N."/>
            <person name="Clum A."/>
            <person name="Copeland A."/>
            <person name="Hainaut M."/>
            <person name="Haridas S."/>
            <person name="Labutti K."/>
            <person name="Lindquist E."/>
            <person name="Lipzen A."/>
            <person name="Khouja H.-R."/>
            <person name="Murat C."/>
            <person name="Ohm R."/>
            <person name="Olson A."/>
            <person name="Spatafora J."/>
            <person name="Veneault-Fourrey C."/>
            <person name="Henrissat B."/>
            <person name="Grigoriev I."/>
            <person name="Martin F."/>
            <person name="Perotto S."/>
        </authorList>
    </citation>
    <scope>NUCLEOTIDE SEQUENCE [LARGE SCALE GENOMIC DNA]</scope>
    <source>
        <strain evidence="4 5">E</strain>
    </source>
</reference>
<dbReference type="STRING" id="1095630.A0A2J6T4G7"/>